<keyword evidence="5" id="KW-0812">Transmembrane</keyword>
<feature type="domain" description="Peptidase S26" evidence="10">
    <location>
        <begin position="9"/>
        <end position="92"/>
    </location>
</feature>
<evidence type="ECO:0000256" key="1">
    <source>
        <dbReference type="ARBA" id="ARBA00004401"/>
    </source>
</evidence>
<feature type="compositionally biased region" description="Low complexity" evidence="9">
    <location>
        <begin position="175"/>
        <end position="189"/>
    </location>
</feature>
<dbReference type="Gene3D" id="2.10.109.10">
    <property type="entry name" value="Umud Fragment, subunit A"/>
    <property type="match status" value="1"/>
</dbReference>
<evidence type="ECO:0000256" key="7">
    <source>
        <dbReference type="ARBA" id="ARBA00022989"/>
    </source>
</evidence>
<feature type="compositionally biased region" description="Polar residues" evidence="9">
    <location>
        <begin position="156"/>
        <end position="172"/>
    </location>
</feature>
<dbReference type="CDD" id="cd06530">
    <property type="entry name" value="S26_SPase_I"/>
    <property type="match status" value="1"/>
</dbReference>
<dbReference type="InterPro" id="IPR036286">
    <property type="entry name" value="LexA/Signal_pep-like_sf"/>
</dbReference>
<comment type="caution">
    <text evidence="11">The sequence shown here is derived from an EMBL/GenBank/DDBJ whole genome shotgun (WGS) entry which is preliminary data.</text>
</comment>
<dbReference type="InterPro" id="IPR019533">
    <property type="entry name" value="Peptidase_S26"/>
</dbReference>
<dbReference type="EMBL" id="JBHSBN010000012">
    <property type="protein sequence ID" value="MFC4107963.1"/>
    <property type="molecule type" value="Genomic_DNA"/>
</dbReference>
<evidence type="ECO:0000256" key="3">
    <source>
        <dbReference type="ARBA" id="ARBA00013650"/>
    </source>
</evidence>
<evidence type="ECO:0000313" key="12">
    <source>
        <dbReference type="Proteomes" id="UP001595868"/>
    </source>
</evidence>
<name>A0ABV8KP99_9ACTN</name>
<sequence length="189" mass="20014">MIPYLIATIALVLLLAAVAWIRRRLLVIDVHGPSMLPTYRDGDRLLTRRRTADDPLSPGQVVVLRNPRPVGLPGSSTGHWLVKRIAAVAGDRLLPGMPDGHVPNGHVLVLGDNPAQSLDSRHFGLIPSGTILGTVVRPMGNRRQTGRPGTVGGESTRPTTSGCWQEPASNGTFVGGVDVDGVPPLGRSP</sequence>
<feature type="region of interest" description="Disordered" evidence="9">
    <location>
        <begin position="139"/>
        <end position="189"/>
    </location>
</feature>
<dbReference type="RefSeq" id="WP_377547592.1">
    <property type="nucleotide sequence ID" value="NZ_JBHSBN010000012.1"/>
</dbReference>
<keyword evidence="8" id="KW-0472">Membrane</keyword>
<comment type="similarity">
    <text evidence="2">Belongs to the peptidase S26 family. IMP2 subfamily.</text>
</comment>
<proteinExistence type="inferred from homology"/>
<evidence type="ECO:0000256" key="9">
    <source>
        <dbReference type="SAM" id="MobiDB-lite"/>
    </source>
</evidence>
<dbReference type="Pfam" id="PF10502">
    <property type="entry name" value="Peptidase_S26"/>
    <property type="match status" value="2"/>
</dbReference>
<dbReference type="InterPro" id="IPR000223">
    <property type="entry name" value="Pept_S26A_signal_pept_1"/>
</dbReference>
<evidence type="ECO:0000256" key="8">
    <source>
        <dbReference type="ARBA" id="ARBA00023136"/>
    </source>
</evidence>
<evidence type="ECO:0000313" key="11">
    <source>
        <dbReference type="EMBL" id="MFC4107963.1"/>
    </source>
</evidence>
<keyword evidence="6" id="KW-0378">Hydrolase</keyword>
<reference evidence="12" key="1">
    <citation type="journal article" date="2019" name="Int. J. Syst. Evol. Microbiol.">
        <title>The Global Catalogue of Microorganisms (GCM) 10K type strain sequencing project: providing services to taxonomists for standard genome sequencing and annotation.</title>
        <authorList>
            <consortium name="The Broad Institute Genomics Platform"/>
            <consortium name="The Broad Institute Genome Sequencing Center for Infectious Disease"/>
            <person name="Wu L."/>
            <person name="Ma J."/>
        </authorList>
    </citation>
    <scope>NUCLEOTIDE SEQUENCE [LARGE SCALE GENOMIC DNA]</scope>
    <source>
        <strain evidence="12">2902at01</strain>
    </source>
</reference>
<dbReference type="InterPro" id="IPR037730">
    <property type="entry name" value="IMP2"/>
</dbReference>
<dbReference type="PANTHER" id="PTHR46041:SF2">
    <property type="entry name" value="MITOCHONDRIAL INNER MEMBRANE PROTEASE SUBUNIT 2"/>
    <property type="match status" value="1"/>
</dbReference>
<keyword evidence="12" id="KW-1185">Reference proteome</keyword>
<gene>
    <name evidence="11" type="ORF">ACFOX0_18780</name>
</gene>
<dbReference type="PRINTS" id="PR00727">
    <property type="entry name" value="LEADERPTASE"/>
</dbReference>
<feature type="domain" description="Peptidase S26" evidence="10">
    <location>
        <begin position="100"/>
        <end position="136"/>
    </location>
</feature>
<dbReference type="SUPFAM" id="SSF51306">
    <property type="entry name" value="LexA/Signal peptidase"/>
    <property type="match status" value="1"/>
</dbReference>
<evidence type="ECO:0000256" key="5">
    <source>
        <dbReference type="ARBA" id="ARBA00022692"/>
    </source>
</evidence>
<evidence type="ECO:0000256" key="4">
    <source>
        <dbReference type="ARBA" id="ARBA00022670"/>
    </source>
</evidence>
<evidence type="ECO:0000259" key="10">
    <source>
        <dbReference type="Pfam" id="PF10502"/>
    </source>
</evidence>
<organism evidence="11 12">
    <name type="scientific">Micromonospora zhanjiangensis</name>
    <dbReference type="NCBI Taxonomy" id="1522057"/>
    <lineage>
        <taxon>Bacteria</taxon>
        <taxon>Bacillati</taxon>
        <taxon>Actinomycetota</taxon>
        <taxon>Actinomycetes</taxon>
        <taxon>Micromonosporales</taxon>
        <taxon>Micromonosporaceae</taxon>
        <taxon>Micromonospora</taxon>
    </lineage>
</organism>
<dbReference type="Proteomes" id="UP001595868">
    <property type="component" value="Unassembled WGS sequence"/>
</dbReference>
<keyword evidence="7" id="KW-1133">Transmembrane helix</keyword>
<evidence type="ECO:0000256" key="2">
    <source>
        <dbReference type="ARBA" id="ARBA00007066"/>
    </source>
</evidence>
<protein>
    <recommendedName>
        <fullName evidence="3">Mitochondrial inner membrane protease subunit 2</fullName>
    </recommendedName>
</protein>
<keyword evidence="4" id="KW-0645">Protease</keyword>
<comment type="subcellular location">
    <subcellularLocation>
        <location evidence="1">Cell membrane</location>
        <topology evidence="1">Single-pass type II membrane protein</topology>
    </subcellularLocation>
</comment>
<evidence type="ECO:0000256" key="6">
    <source>
        <dbReference type="ARBA" id="ARBA00022801"/>
    </source>
</evidence>
<dbReference type="PANTHER" id="PTHR46041">
    <property type="entry name" value="MITOCHONDRIAL INNER MEMBRANE PROTEASE SUBUNIT 2"/>
    <property type="match status" value="1"/>
</dbReference>
<accession>A0ABV8KP99</accession>